<sequence>MTQSPQHLFYPSVFRTMATSGYNSDAAAATAVSPSSAAAAAALANADAEQARLMSERVLLVDVNDSITGSASKVDAHLLSGGLPLHRAFSVFLFDADRRLCLQRRAGTKLTFPGYWTNTCCSHPLAGGAEVDGVGGAAVAAVRKLGHELGITAGGDRGIAVDDLVYMTRVHYRAASGGAGGQQGVGGGTKVDVGDGGEDPTAAAAAAGAVWGEHEIDYVFVATKDVDVVPEPNEVSELAWVGPDRLRAMLNGDGGVAVTPWCRAIAERFVFEWWPKVDDRTTLVSHRDADTIHRFGDC</sequence>
<name>A0ACC3BJF0_PYRYE</name>
<evidence type="ECO:0000313" key="2">
    <source>
        <dbReference type="Proteomes" id="UP000798662"/>
    </source>
</evidence>
<accession>A0ACC3BJF0</accession>
<gene>
    <name evidence="1" type="ORF">I4F81_000652</name>
</gene>
<keyword evidence="2" id="KW-1185">Reference proteome</keyword>
<protein>
    <submittedName>
        <fullName evidence="1">Uncharacterized protein</fullName>
    </submittedName>
</protein>
<evidence type="ECO:0000313" key="1">
    <source>
        <dbReference type="EMBL" id="KAK1858038.1"/>
    </source>
</evidence>
<dbReference type="Proteomes" id="UP000798662">
    <property type="component" value="Chromosome 1"/>
</dbReference>
<organism evidence="1 2">
    <name type="scientific">Pyropia yezoensis</name>
    <name type="common">Susabi-nori</name>
    <name type="synonym">Porphyra yezoensis</name>
    <dbReference type="NCBI Taxonomy" id="2788"/>
    <lineage>
        <taxon>Eukaryota</taxon>
        <taxon>Rhodophyta</taxon>
        <taxon>Bangiophyceae</taxon>
        <taxon>Bangiales</taxon>
        <taxon>Bangiaceae</taxon>
        <taxon>Pyropia</taxon>
    </lineage>
</organism>
<dbReference type="EMBL" id="CM020618">
    <property type="protein sequence ID" value="KAK1858038.1"/>
    <property type="molecule type" value="Genomic_DNA"/>
</dbReference>
<comment type="caution">
    <text evidence="1">The sequence shown here is derived from an EMBL/GenBank/DDBJ whole genome shotgun (WGS) entry which is preliminary data.</text>
</comment>
<reference evidence="1" key="1">
    <citation type="submission" date="2019-11" db="EMBL/GenBank/DDBJ databases">
        <title>Nori genome reveals adaptations in red seaweeds to the harsh intertidal environment.</title>
        <authorList>
            <person name="Wang D."/>
            <person name="Mao Y."/>
        </authorList>
    </citation>
    <scope>NUCLEOTIDE SEQUENCE</scope>
    <source>
        <tissue evidence="1">Gametophyte</tissue>
    </source>
</reference>
<proteinExistence type="predicted"/>